<evidence type="ECO:0000313" key="1">
    <source>
        <dbReference type="EMBL" id="QHJ14017.1"/>
    </source>
</evidence>
<organism evidence="1 2">
    <name type="scientific">Paraglaciecola mesophila</name>
    <dbReference type="NCBI Taxonomy" id="197222"/>
    <lineage>
        <taxon>Bacteria</taxon>
        <taxon>Pseudomonadati</taxon>
        <taxon>Pseudomonadota</taxon>
        <taxon>Gammaproteobacteria</taxon>
        <taxon>Alteromonadales</taxon>
        <taxon>Alteromonadaceae</taxon>
        <taxon>Paraglaciecola</taxon>
    </lineage>
</organism>
<protein>
    <submittedName>
        <fullName evidence="1">Uncharacterized protein</fullName>
    </submittedName>
</protein>
<dbReference type="AlphaFoldDB" id="A0A857JSQ5"/>
<dbReference type="RefSeq" id="WP_160182267.1">
    <property type="nucleotide sequence ID" value="NZ_CP047657.1"/>
</dbReference>
<geneLocation type="plasmid" evidence="1 2">
    <name>unnamed</name>
</geneLocation>
<evidence type="ECO:0000313" key="2">
    <source>
        <dbReference type="Proteomes" id="UP000464524"/>
    </source>
</evidence>
<accession>A0A857JSQ5</accession>
<keyword evidence="1" id="KW-0614">Plasmid</keyword>
<reference evidence="1 2" key="1">
    <citation type="submission" date="2019-12" db="EMBL/GenBank/DDBJ databases">
        <title>Genome sequencing and assembly of endphytes of Porphyra tenera.</title>
        <authorList>
            <person name="Park J.M."/>
            <person name="Shin R."/>
            <person name="Jo S.H."/>
        </authorList>
    </citation>
    <scope>NUCLEOTIDE SEQUENCE [LARGE SCALE GENOMIC DNA]</scope>
    <source>
        <strain evidence="1 2">GPM4</strain>
        <plasmid evidence="1 2">unnamed</plasmid>
    </source>
</reference>
<proteinExistence type="predicted"/>
<dbReference type="EMBL" id="CP047657">
    <property type="protein sequence ID" value="QHJ14017.1"/>
    <property type="molecule type" value="Genomic_DNA"/>
</dbReference>
<name>A0A857JSQ5_9ALTE</name>
<dbReference type="Proteomes" id="UP000464524">
    <property type="component" value="Plasmid unnamed"/>
</dbReference>
<gene>
    <name evidence="1" type="ORF">FX988_04299</name>
</gene>
<sequence>MSAACNAFKDDNHAFVIYDMPTGESASIPYFWGKQKPAFTTNRLYLGSVNTLTAWLQMYNAIETSLYQNKTTLIFDFNKDQFITQEVHQLAYRLKKRLKNGSGFFKNTPAIGNHYDNFEMVHSKRGLMYWDLSSGIVQSKCQLINDFTERLALLGRKCSDISVVFVNIDELASAEQGCLIDTINKCVSLHLNIALSTSPFQQSISKAAHRSGFSQIVVEPSSIRQGAFDFEMTLETNQSLATPWGLSDWRSITLPLPMFTQEKMLEPILISV</sequence>
<keyword evidence="2" id="KW-1185">Reference proteome</keyword>
<dbReference type="KEGG" id="pmes:FX988_04299"/>